<dbReference type="Proteomes" id="UP000270678">
    <property type="component" value="Chromosome"/>
</dbReference>
<dbReference type="RefSeq" id="WP_127003975.1">
    <property type="nucleotide sequence ID" value="NZ_CP034346.1"/>
</dbReference>
<dbReference type="Gene3D" id="3.20.80.10">
    <property type="entry name" value="Regulatory factor, effector binding domain"/>
    <property type="match status" value="1"/>
</dbReference>
<dbReference type="PANTHER" id="PTHR40055">
    <property type="entry name" value="TRANSCRIPTIONAL REGULATOR YGIV-RELATED"/>
    <property type="match status" value="1"/>
</dbReference>
<evidence type="ECO:0000313" key="2">
    <source>
        <dbReference type="EMBL" id="AZS17939.1"/>
    </source>
</evidence>
<dbReference type="AlphaFoldDB" id="A0A3S9V5Z0"/>
<dbReference type="SMART" id="SM00871">
    <property type="entry name" value="AraC_E_bind"/>
    <property type="match status" value="1"/>
</dbReference>
<evidence type="ECO:0000313" key="3">
    <source>
        <dbReference type="Proteomes" id="UP000270678"/>
    </source>
</evidence>
<name>A0A3S9V5Z0_9BACL</name>
<accession>A0A3S9V5Z0</accession>
<protein>
    <submittedName>
        <fullName evidence="2">AraC family transcriptional regulator</fullName>
    </submittedName>
</protein>
<organism evidence="2 3">
    <name type="scientific">Paenibacillus lutimineralis</name>
    <dbReference type="NCBI Taxonomy" id="2707005"/>
    <lineage>
        <taxon>Bacteria</taxon>
        <taxon>Bacillati</taxon>
        <taxon>Bacillota</taxon>
        <taxon>Bacilli</taxon>
        <taxon>Bacillales</taxon>
        <taxon>Paenibacillaceae</taxon>
        <taxon>Paenibacillus</taxon>
    </lineage>
</organism>
<dbReference type="OrthoDB" id="5337216at2"/>
<gene>
    <name evidence="2" type="ORF">EI981_28230</name>
</gene>
<feature type="domain" description="AraC effector-binding" evidence="1">
    <location>
        <begin position="2"/>
        <end position="162"/>
    </location>
</feature>
<reference evidence="3" key="1">
    <citation type="submission" date="2018-12" db="EMBL/GenBank/DDBJ databases">
        <title>Complete genome sequence of Paenibacillus sp. MBLB1234.</title>
        <authorList>
            <person name="Nam Y.-D."/>
            <person name="Kang J."/>
            <person name="Chung W.-H."/>
            <person name="Park Y.S."/>
        </authorList>
    </citation>
    <scope>NUCLEOTIDE SEQUENCE [LARGE SCALE GENOMIC DNA]</scope>
    <source>
        <strain evidence="3">MBLB1234</strain>
    </source>
</reference>
<keyword evidence="3" id="KW-1185">Reference proteome</keyword>
<dbReference type="KEGG" id="plut:EI981_28230"/>
<dbReference type="PANTHER" id="PTHR40055:SF1">
    <property type="entry name" value="TRANSCRIPTIONAL REGULATOR YGIV-RELATED"/>
    <property type="match status" value="1"/>
</dbReference>
<dbReference type="EMBL" id="CP034346">
    <property type="protein sequence ID" value="AZS17939.1"/>
    <property type="molecule type" value="Genomic_DNA"/>
</dbReference>
<dbReference type="InterPro" id="IPR050908">
    <property type="entry name" value="SmbC-like"/>
</dbReference>
<sequence length="162" mass="19055">MEKPTITVENIEMKVIYVRFKGNYVEYRKNSRKMFNELFKFAKKYDLIKDNVTKVMTIYHDNPFVTDSENLRTSLAMTVPSDTAIEEEGQIGTMTFGGKYAVLHYDLTLGEYEEAWKYAYSDWLLNKGEYTPRDSFPFELYVTEPPKDFKAKSKTDIYVPIE</sequence>
<dbReference type="InterPro" id="IPR029442">
    <property type="entry name" value="GyrI-like"/>
</dbReference>
<dbReference type="InterPro" id="IPR011256">
    <property type="entry name" value="Reg_factor_effector_dom_sf"/>
</dbReference>
<proteinExistence type="predicted"/>
<dbReference type="InterPro" id="IPR010499">
    <property type="entry name" value="AraC_E-bd"/>
</dbReference>
<dbReference type="Pfam" id="PF06445">
    <property type="entry name" value="GyrI-like"/>
    <property type="match status" value="1"/>
</dbReference>
<evidence type="ECO:0000259" key="1">
    <source>
        <dbReference type="SMART" id="SM00871"/>
    </source>
</evidence>
<dbReference type="SUPFAM" id="SSF55136">
    <property type="entry name" value="Probable bacterial effector-binding domain"/>
    <property type="match status" value="1"/>
</dbReference>